<evidence type="ECO:0000313" key="2">
    <source>
        <dbReference type="EMBL" id="RHW18150.1"/>
    </source>
</evidence>
<dbReference type="EMBL" id="QWLV01000002">
    <property type="protein sequence ID" value="RHW18150.1"/>
    <property type="molecule type" value="Genomic_DNA"/>
</dbReference>
<evidence type="ECO:0000313" key="3">
    <source>
        <dbReference type="Proteomes" id="UP000266693"/>
    </source>
</evidence>
<comment type="caution">
    <text evidence="2">The sequence shown here is derived from an EMBL/GenBank/DDBJ whole genome shotgun (WGS) entry which is preliminary data.</text>
</comment>
<feature type="transmembrane region" description="Helical" evidence="1">
    <location>
        <begin position="39"/>
        <end position="59"/>
    </location>
</feature>
<organism evidence="2 3">
    <name type="scientific">Sphingomonas gilva</name>
    <dbReference type="NCBI Taxonomy" id="2305907"/>
    <lineage>
        <taxon>Bacteria</taxon>
        <taxon>Pseudomonadati</taxon>
        <taxon>Pseudomonadota</taxon>
        <taxon>Alphaproteobacteria</taxon>
        <taxon>Sphingomonadales</taxon>
        <taxon>Sphingomonadaceae</taxon>
        <taxon>Sphingomonas</taxon>
    </lineage>
</organism>
<keyword evidence="1" id="KW-0812">Transmembrane</keyword>
<dbReference type="AlphaFoldDB" id="A0A396RNT8"/>
<gene>
    <name evidence="2" type="ORF">D1610_06605</name>
</gene>
<reference evidence="2 3" key="1">
    <citation type="submission" date="2018-08" db="EMBL/GenBank/DDBJ databases">
        <title>The multiple taxonomic identification of Sphingomonas gilva.</title>
        <authorList>
            <person name="Zhu D."/>
            <person name="Zheng S."/>
        </authorList>
    </citation>
    <scope>NUCLEOTIDE SEQUENCE [LARGE SCALE GENOMIC DNA]</scope>
    <source>
        <strain evidence="2 3">ZDH117</strain>
    </source>
</reference>
<keyword evidence="3" id="KW-1185">Reference proteome</keyword>
<keyword evidence="1" id="KW-0472">Membrane</keyword>
<dbReference type="RefSeq" id="WP_118863340.1">
    <property type="nucleotide sequence ID" value="NZ_QWLV01000002.1"/>
</dbReference>
<protein>
    <submittedName>
        <fullName evidence="2">Uncharacterized protein</fullName>
    </submittedName>
</protein>
<dbReference type="Proteomes" id="UP000266693">
    <property type="component" value="Unassembled WGS sequence"/>
</dbReference>
<keyword evidence="1" id="KW-1133">Transmembrane helix</keyword>
<accession>A0A396RNT8</accession>
<proteinExistence type="predicted"/>
<sequence>MTDVDSQVARSSELLNRVSDDYRRGRGKKRRINEAATRIKRVVVADAAIILAAIVWGFITPIGMGGAMLVLLALVIATLVFALLPAEGAPAPEKLAQVELKALPRQTERWLDAQRPLLPAPAVRLADDIGVKLDLLAPQLASLDEKEPAAAEVRRLVGEQLPELIKGYTRVPQSLRASTRNGKSPDAQLVDGLKLIDEEIAEMTAKLAEGDMNLLATRSRYLEIAYKDERGV</sequence>
<feature type="transmembrane region" description="Helical" evidence="1">
    <location>
        <begin position="65"/>
        <end position="84"/>
    </location>
</feature>
<dbReference type="OrthoDB" id="7594143at2"/>
<evidence type="ECO:0000256" key="1">
    <source>
        <dbReference type="SAM" id="Phobius"/>
    </source>
</evidence>
<name>A0A396RNT8_9SPHN</name>